<dbReference type="EMBL" id="CM045758">
    <property type="protein sequence ID" value="KAI8032201.1"/>
    <property type="molecule type" value="Genomic_DNA"/>
</dbReference>
<accession>A0ACC0J690</accession>
<proteinExistence type="predicted"/>
<evidence type="ECO:0000313" key="1">
    <source>
        <dbReference type="EMBL" id="KAI8032201.1"/>
    </source>
</evidence>
<name>A0ACC0J690_9ERIC</name>
<evidence type="ECO:0000313" key="2">
    <source>
        <dbReference type="Proteomes" id="UP001060215"/>
    </source>
</evidence>
<keyword evidence="2" id="KW-1185">Reference proteome</keyword>
<reference evidence="1 2" key="1">
    <citation type="journal article" date="2022" name="Plant J.">
        <title>Chromosome-level genome of Camellia lanceoleosa provides a valuable resource for understanding genome evolution and self-incompatibility.</title>
        <authorList>
            <person name="Gong W."/>
            <person name="Xiao S."/>
            <person name="Wang L."/>
            <person name="Liao Z."/>
            <person name="Chang Y."/>
            <person name="Mo W."/>
            <person name="Hu G."/>
            <person name="Li W."/>
            <person name="Zhao G."/>
            <person name="Zhu H."/>
            <person name="Hu X."/>
            <person name="Ji K."/>
            <person name="Xiang X."/>
            <person name="Song Q."/>
            <person name="Yuan D."/>
            <person name="Jin S."/>
            <person name="Zhang L."/>
        </authorList>
    </citation>
    <scope>NUCLEOTIDE SEQUENCE [LARGE SCALE GENOMIC DNA]</scope>
    <source>
        <strain evidence="1">SQ_2022a</strain>
    </source>
</reference>
<comment type="caution">
    <text evidence="1">The sequence shown here is derived from an EMBL/GenBank/DDBJ whole genome shotgun (WGS) entry which is preliminary data.</text>
</comment>
<dbReference type="Proteomes" id="UP001060215">
    <property type="component" value="Chromosome 1"/>
</dbReference>
<gene>
    <name evidence="1" type="ORF">LOK49_LG01G00782</name>
</gene>
<sequence length="281" mass="30857">MIIQRVLEREREKKRWKEMAPLQPQSPALSPSPTQTLHHHFTHPNHPLIKIYTATEYKCDGCNTLGIGTRHRCSAGCDFDLHEYCATSPSTLLSPLHPNHHLSLLHHPGASNGRFCDLCGHLVNGLFYTCQSCSFDAHPLCTQLPLHVRHAFHPQHVLTLQPERPGHWCDLCRRGCSTWRYRCGACDVDVHVDCVKGPSDVNGRAVTGRVSTTWVPPLPPLPATGYLNQHPPPPLPATGYLNQPVYGGSGGGNNSGQVYAAVGKLAAKAVLNSMFGVPIPF</sequence>
<protein>
    <submittedName>
        <fullName evidence="1">Uncharacterized protein</fullName>
    </submittedName>
</protein>
<organism evidence="1 2">
    <name type="scientific">Camellia lanceoleosa</name>
    <dbReference type="NCBI Taxonomy" id="1840588"/>
    <lineage>
        <taxon>Eukaryota</taxon>
        <taxon>Viridiplantae</taxon>
        <taxon>Streptophyta</taxon>
        <taxon>Embryophyta</taxon>
        <taxon>Tracheophyta</taxon>
        <taxon>Spermatophyta</taxon>
        <taxon>Magnoliopsida</taxon>
        <taxon>eudicotyledons</taxon>
        <taxon>Gunneridae</taxon>
        <taxon>Pentapetalae</taxon>
        <taxon>asterids</taxon>
        <taxon>Ericales</taxon>
        <taxon>Theaceae</taxon>
        <taxon>Camellia</taxon>
    </lineage>
</organism>